<dbReference type="InterPro" id="IPR032721">
    <property type="entry name" value="Toxin-deaminase"/>
</dbReference>
<dbReference type="EMBL" id="JBHUKU010000005">
    <property type="protein sequence ID" value="MFD2459279.1"/>
    <property type="molecule type" value="Genomic_DNA"/>
</dbReference>
<sequence>MDTVPSREKLARVLTAAGRALCLVLIVVLGLTGVSAAGAPVTPAAAAQGGDEPPGPLDPEEAGLPELEALIDAYDASVASLRQRTDALAGEQRAAEQKASALKAAKDSHNQKVSALQARIDAHNSAPHVFELPRQAGQKQAYDAEAAQLNAQKNQLNAEKSQGEAEQGALRAELSRLEAQSQSLKTTAQQLAAQGKQLRQRIEAARQARLKPRPPAARQAPGGDPVRQAPPNRGGARENGGDQASRSAKNAALDQYEKDNKTPVIREPVTAELSPKTRAGLPPKVAAKLTDPALDFDGAVLKPNGNYRVLDVSPVGRRLSSSERAFRNSIEQGGTADAVIGGRKVVVDEITPVPLGGRRAPQWTPSNDGMDPLRREVERAGKRFPKVSAAEDRTIGAAKYTGDDGTNANLRAVSGKDAYLDQKGVKIEGGSRLPDNPHYKTKEVNGVPRDVDAEAKILEDLNRRIPRDAKGKLTMVVDYPAGDKLPPDKVVCPSCQGVLKDFADEHPGVRVEVRDMNGRLLYLANND</sequence>
<proteinExistence type="predicted"/>
<comment type="caution">
    <text evidence="2">The sequence shown here is derived from an EMBL/GenBank/DDBJ whole genome shotgun (WGS) entry which is preliminary data.</text>
</comment>
<feature type="region of interest" description="Disordered" evidence="1">
    <location>
        <begin position="206"/>
        <end position="279"/>
    </location>
</feature>
<dbReference type="Gene3D" id="1.10.287.1490">
    <property type="match status" value="1"/>
</dbReference>
<feature type="region of interest" description="Disordered" evidence="1">
    <location>
        <begin position="43"/>
        <end position="63"/>
    </location>
</feature>
<organism evidence="2 3">
    <name type="scientific">Amycolatopsis samaneae</name>
    <dbReference type="NCBI Taxonomy" id="664691"/>
    <lineage>
        <taxon>Bacteria</taxon>
        <taxon>Bacillati</taxon>
        <taxon>Actinomycetota</taxon>
        <taxon>Actinomycetes</taxon>
        <taxon>Pseudonocardiales</taxon>
        <taxon>Pseudonocardiaceae</taxon>
        <taxon>Amycolatopsis</taxon>
    </lineage>
</organism>
<reference evidence="3" key="1">
    <citation type="journal article" date="2019" name="Int. J. Syst. Evol. Microbiol.">
        <title>The Global Catalogue of Microorganisms (GCM) 10K type strain sequencing project: providing services to taxonomists for standard genome sequencing and annotation.</title>
        <authorList>
            <consortium name="The Broad Institute Genomics Platform"/>
            <consortium name="The Broad Institute Genome Sequencing Center for Infectious Disease"/>
            <person name="Wu L."/>
            <person name="Ma J."/>
        </authorList>
    </citation>
    <scope>NUCLEOTIDE SEQUENCE [LARGE SCALE GENOMIC DNA]</scope>
    <source>
        <strain evidence="3">CGMCC 4.7643</strain>
    </source>
</reference>
<dbReference type="Pfam" id="PF14424">
    <property type="entry name" value="Toxin-deaminase"/>
    <property type="match status" value="1"/>
</dbReference>
<accession>A0ABW5GGH8</accession>
<evidence type="ECO:0000313" key="3">
    <source>
        <dbReference type="Proteomes" id="UP001597419"/>
    </source>
</evidence>
<gene>
    <name evidence="2" type="ORF">ACFSYJ_11755</name>
</gene>
<evidence type="ECO:0000256" key="1">
    <source>
        <dbReference type="SAM" id="MobiDB-lite"/>
    </source>
</evidence>
<keyword evidence="3" id="KW-1185">Reference proteome</keyword>
<evidence type="ECO:0000313" key="2">
    <source>
        <dbReference type="EMBL" id="MFD2459279.1"/>
    </source>
</evidence>
<dbReference type="RefSeq" id="WP_345408104.1">
    <property type="nucleotide sequence ID" value="NZ_BAABHG010000025.1"/>
</dbReference>
<name>A0ABW5GGH8_9PSEU</name>
<protein>
    <submittedName>
        <fullName evidence="2">Deaminase domain-containing protein</fullName>
    </submittedName>
</protein>
<dbReference type="Proteomes" id="UP001597419">
    <property type="component" value="Unassembled WGS sequence"/>
</dbReference>